<evidence type="ECO:0000313" key="2">
    <source>
        <dbReference type="EMBL" id="SDK93169.1"/>
    </source>
</evidence>
<dbReference type="STRING" id="1095776.SAMN04515672_4334"/>
<proteinExistence type="predicted"/>
<dbReference type="AlphaFoldDB" id="A0A1G9FXT6"/>
<feature type="region of interest" description="Disordered" evidence="1">
    <location>
        <begin position="35"/>
        <end position="107"/>
    </location>
</feature>
<reference evidence="3" key="1">
    <citation type="submission" date="2016-10" db="EMBL/GenBank/DDBJ databases">
        <authorList>
            <person name="Varghese N."/>
            <person name="Submissions S."/>
        </authorList>
    </citation>
    <scope>NUCLEOTIDE SEQUENCE [LARGE SCALE GENOMIC DNA]</scope>
    <source>
        <strain evidence="3">B4,CECT 8067,JCM 17497</strain>
    </source>
</reference>
<dbReference type="OrthoDB" id="187895at2157"/>
<dbReference type="PROSITE" id="PS51318">
    <property type="entry name" value="TAT"/>
    <property type="match status" value="1"/>
</dbReference>
<evidence type="ECO:0000256" key="1">
    <source>
        <dbReference type="SAM" id="MobiDB-lite"/>
    </source>
</evidence>
<dbReference type="EMBL" id="FNFE01000008">
    <property type="protein sequence ID" value="SDK93169.1"/>
    <property type="molecule type" value="Genomic_DNA"/>
</dbReference>
<feature type="compositionally biased region" description="Basic and acidic residues" evidence="1">
    <location>
        <begin position="39"/>
        <end position="48"/>
    </location>
</feature>
<sequence>MRENSTSPKSVIGRRTVLATGSALLAGLGSNPSVLAAGAREEPDRPADQQRSIGSTDVQSGADERNGEDRSDDSDDDPQRTITDDTRTVQITVPEAWDDVNSTQVGNNPSIIAAPDLDGYLTTRDVPGVEVAVTTRLGGDPAAILDRLVDYSHECDDGGRQRFRSDEFTFRSQIWRRCDGDGTMFLTIVGAPVDDQSDRTSDAPYVLLIGAQIVTEPDADAISVAIESLEIRSSDGQFLRNE</sequence>
<accession>A0A1G9FXT6</accession>
<feature type="compositionally biased region" description="Basic and acidic residues" evidence="1">
    <location>
        <begin position="77"/>
        <end position="87"/>
    </location>
</feature>
<keyword evidence="3" id="KW-1185">Reference proteome</keyword>
<dbReference type="InterPro" id="IPR006311">
    <property type="entry name" value="TAT_signal"/>
</dbReference>
<dbReference type="RefSeq" id="WP_139171342.1">
    <property type="nucleotide sequence ID" value="NZ_FNFE01000008.1"/>
</dbReference>
<feature type="compositionally biased region" description="Polar residues" evidence="1">
    <location>
        <begin position="49"/>
        <end position="59"/>
    </location>
</feature>
<name>A0A1G9FXT6_9EURY</name>
<protein>
    <submittedName>
        <fullName evidence="2">Uncharacterized protein</fullName>
    </submittedName>
</protein>
<evidence type="ECO:0000313" key="3">
    <source>
        <dbReference type="Proteomes" id="UP000198882"/>
    </source>
</evidence>
<dbReference type="Proteomes" id="UP000198882">
    <property type="component" value="Unassembled WGS sequence"/>
</dbReference>
<gene>
    <name evidence="2" type="ORF">SAMN04515672_4334</name>
</gene>
<organism evidence="2 3">
    <name type="scientific">Natronorubrum texcoconense</name>
    <dbReference type="NCBI Taxonomy" id="1095776"/>
    <lineage>
        <taxon>Archaea</taxon>
        <taxon>Methanobacteriati</taxon>
        <taxon>Methanobacteriota</taxon>
        <taxon>Stenosarchaea group</taxon>
        <taxon>Halobacteria</taxon>
        <taxon>Halobacteriales</taxon>
        <taxon>Natrialbaceae</taxon>
        <taxon>Natronorubrum</taxon>
    </lineage>
</organism>